<dbReference type="InterPro" id="IPR018490">
    <property type="entry name" value="cNMP-bd_dom_sf"/>
</dbReference>
<reference evidence="2" key="1">
    <citation type="submission" date="2021-09" db="EMBL/GenBank/DDBJ databases">
        <authorList>
            <consortium name="AG Swart"/>
            <person name="Singh M."/>
            <person name="Singh A."/>
            <person name="Seah K."/>
            <person name="Emmerich C."/>
        </authorList>
    </citation>
    <scope>NUCLEOTIDE SEQUENCE</scope>
    <source>
        <strain evidence="2">ATCC30299</strain>
    </source>
</reference>
<comment type="caution">
    <text evidence="2">The sequence shown here is derived from an EMBL/GenBank/DDBJ whole genome shotgun (WGS) entry which is preliminary data.</text>
</comment>
<evidence type="ECO:0000259" key="1">
    <source>
        <dbReference type="PROSITE" id="PS50042"/>
    </source>
</evidence>
<dbReference type="AlphaFoldDB" id="A0AAU9K0Z7"/>
<evidence type="ECO:0000313" key="2">
    <source>
        <dbReference type="EMBL" id="CAG9331925.1"/>
    </source>
</evidence>
<dbReference type="PROSITE" id="PS50042">
    <property type="entry name" value="CNMP_BINDING_3"/>
    <property type="match status" value="2"/>
</dbReference>
<keyword evidence="3" id="KW-1185">Reference proteome</keyword>
<dbReference type="PANTHER" id="PTHR23011:SF28">
    <property type="entry name" value="CYCLIC NUCLEOTIDE-BINDING DOMAIN CONTAINING PROTEIN"/>
    <property type="match status" value="1"/>
</dbReference>
<dbReference type="InterPro" id="IPR014710">
    <property type="entry name" value="RmlC-like_jellyroll"/>
</dbReference>
<dbReference type="InterPro" id="IPR000595">
    <property type="entry name" value="cNMP-bd_dom"/>
</dbReference>
<gene>
    <name evidence="2" type="ORF">BSTOLATCC_MIC53982</name>
</gene>
<proteinExistence type="predicted"/>
<evidence type="ECO:0000313" key="3">
    <source>
        <dbReference type="Proteomes" id="UP001162131"/>
    </source>
</evidence>
<dbReference type="PANTHER" id="PTHR23011">
    <property type="entry name" value="CYCLIC NUCLEOTIDE-BINDING DOMAIN CONTAINING PROTEIN"/>
    <property type="match status" value="1"/>
</dbReference>
<accession>A0AAU9K0Z7</accession>
<dbReference type="SUPFAM" id="SSF51206">
    <property type="entry name" value="cAMP-binding domain-like"/>
    <property type="match status" value="2"/>
</dbReference>
<dbReference type="PRINTS" id="PR00103">
    <property type="entry name" value="CAMPKINASE"/>
</dbReference>
<protein>
    <recommendedName>
        <fullName evidence="1">Cyclic nucleotide-binding domain-containing protein</fullName>
    </recommendedName>
</protein>
<dbReference type="CDD" id="cd00038">
    <property type="entry name" value="CAP_ED"/>
    <property type="match status" value="2"/>
</dbReference>
<dbReference type="Proteomes" id="UP001162131">
    <property type="component" value="Unassembled WGS sequence"/>
</dbReference>
<dbReference type="InterPro" id="IPR018488">
    <property type="entry name" value="cNMP-bd_CS"/>
</dbReference>
<sequence length="529" mass="60387">MSHSRSSSQNTPNIKDQLTPITPLFASFSKTALGISPSLMKVITILNTSPTSRSSNFLKTLVTITQDVPFFIRIRNEINESAHRSCCQYMHYLFKNKNDVVFNVGDQGDLFYVILNGTVKVLVPTVISEEETQLMQVSTLEAGCSFGELALLKSQPRAATIICDTNTHFAILEKHDYLRILGENSTTKLDDLIEFLGSLPVFSKWAKRELVKLSYYFTPISFKRNQVIYRENDSPKDVYIITKGEVELYRKVSIELPIMDTKSNQYGRPKFIKKKSKFQQARLAIKSKGEFVGHEEIIKGTNRLTSCKCYSETVEMLSISKLEFKRRIRSEDALNQFMDYNKIKELHREKIVKDLKDIQSNSTLLLSIRKNNQPSLSEDDDVKPTVHRSNCFLKPFKSSTATIYYENTEDGSYMISPKPASSFLRRKSSLNSLMSDQLSKFEDNLQISRQETRHRFSSFDLSGYSYAKALSPNSSLQGFIHFDKPQKTEKIKASKPPEEMSAIKAKLLRCNILGPSRRSFSNSLFSPKT</sequence>
<dbReference type="EMBL" id="CAJZBQ010000053">
    <property type="protein sequence ID" value="CAG9331925.1"/>
    <property type="molecule type" value="Genomic_DNA"/>
</dbReference>
<dbReference type="PROSITE" id="PS00889">
    <property type="entry name" value="CNMP_BINDING_2"/>
    <property type="match status" value="1"/>
</dbReference>
<name>A0AAU9K0Z7_9CILI</name>
<feature type="domain" description="Cyclic nucleotide-binding" evidence="1">
    <location>
        <begin position="91"/>
        <end position="198"/>
    </location>
</feature>
<dbReference type="Pfam" id="PF00027">
    <property type="entry name" value="cNMP_binding"/>
    <property type="match status" value="1"/>
</dbReference>
<dbReference type="SMART" id="SM00100">
    <property type="entry name" value="cNMP"/>
    <property type="match status" value="2"/>
</dbReference>
<organism evidence="2 3">
    <name type="scientific">Blepharisma stoltei</name>
    <dbReference type="NCBI Taxonomy" id="1481888"/>
    <lineage>
        <taxon>Eukaryota</taxon>
        <taxon>Sar</taxon>
        <taxon>Alveolata</taxon>
        <taxon>Ciliophora</taxon>
        <taxon>Postciliodesmatophora</taxon>
        <taxon>Heterotrichea</taxon>
        <taxon>Heterotrichida</taxon>
        <taxon>Blepharismidae</taxon>
        <taxon>Blepharisma</taxon>
    </lineage>
</organism>
<dbReference type="Gene3D" id="2.60.120.10">
    <property type="entry name" value="Jelly Rolls"/>
    <property type="match status" value="2"/>
</dbReference>
<feature type="domain" description="Cyclic nucleotide-binding" evidence="1">
    <location>
        <begin position="201"/>
        <end position="328"/>
    </location>
</feature>